<name>A0A3N2H3G4_9PSEU</name>
<evidence type="ECO:0000259" key="2">
    <source>
        <dbReference type="Pfam" id="PF00296"/>
    </source>
</evidence>
<dbReference type="RefSeq" id="WP_123685719.1">
    <property type="nucleotide sequence ID" value="NZ_RKHY01000001.1"/>
</dbReference>
<feature type="domain" description="Luciferase-like" evidence="2">
    <location>
        <begin position="20"/>
        <end position="132"/>
    </location>
</feature>
<dbReference type="InterPro" id="IPR050564">
    <property type="entry name" value="F420-G6PD/mer"/>
</dbReference>
<comment type="caution">
    <text evidence="3">The sequence shown here is derived from an EMBL/GenBank/DDBJ whole genome shotgun (WGS) entry which is preliminary data.</text>
</comment>
<dbReference type="PANTHER" id="PTHR43244">
    <property type="match status" value="1"/>
</dbReference>
<dbReference type="PANTHER" id="PTHR43244:SF1">
    <property type="entry name" value="5,10-METHYLENETETRAHYDROMETHANOPTERIN REDUCTASE"/>
    <property type="match status" value="1"/>
</dbReference>
<accession>A0A3N2H3G4</accession>
<evidence type="ECO:0000313" key="3">
    <source>
        <dbReference type="EMBL" id="ROS43458.1"/>
    </source>
</evidence>
<dbReference type="GO" id="GO:0016705">
    <property type="term" value="F:oxidoreductase activity, acting on paired donors, with incorporation or reduction of molecular oxygen"/>
    <property type="evidence" value="ECO:0007669"/>
    <property type="project" value="InterPro"/>
</dbReference>
<evidence type="ECO:0000256" key="1">
    <source>
        <dbReference type="ARBA" id="ARBA00023002"/>
    </source>
</evidence>
<dbReference type="Proteomes" id="UP000274843">
    <property type="component" value="Unassembled WGS sequence"/>
</dbReference>
<dbReference type="Pfam" id="PF00296">
    <property type="entry name" value="Bac_luciferase"/>
    <property type="match status" value="1"/>
</dbReference>
<keyword evidence="1" id="KW-0560">Oxidoreductase</keyword>
<sequence>MQIPSLGRVGVYLPVPFTDPPAPRELPAAAVRLADAGYGTIWTNEFPGKDALVQLAVLLEATERVVFGTGVANIWTRDARTAAAAAEFLHRAHPGRLVLGLGVGYPQQAADTGREYGDPLATMRDYVDRMRPAEYPRILAANGPKMLALAGELADGAMPAMLPPEATALARRVLGPGKLLVAGLAVMPGASRAEAVARVTGTLGQPWFARAVARAGYPADADRLVDAVVAYGEPDAIAVKVREHLAAGADHVALLPQSGSDFATDVEMLARLAPAADQPI</sequence>
<dbReference type="GeneID" id="301847150"/>
<dbReference type="Gene3D" id="3.20.20.30">
    <property type="entry name" value="Luciferase-like domain"/>
    <property type="match status" value="2"/>
</dbReference>
<reference evidence="3 4" key="1">
    <citation type="submission" date="2018-11" db="EMBL/GenBank/DDBJ databases">
        <title>Sequencing the genomes of 1000 actinobacteria strains.</title>
        <authorList>
            <person name="Klenk H.-P."/>
        </authorList>
    </citation>
    <scope>NUCLEOTIDE SEQUENCE [LARGE SCALE GENOMIC DNA]</scope>
    <source>
        <strain evidence="3 4">DSM 44348</strain>
    </source>
</reference>
<keyword evidence="4" id="KW-1185">Reference proteome</keyword>
<dbReference type="InterPro" id="IPR036661">
    <property type="entry name" value="Luciferase-like_sf"/>
</dbReference>
<organism evidence="3 4">
    <name type="scientific">Amycolatopsis thermoflava</name>
    <dbReference type="NCBI Taxonomy" id="84480"/>
    <lineage>
        <taxon>Bacteria</taxon>
        <taxon>Bacillati</taxon>
        <taxon>Actinomycetota</taxon>
        <taxon>Actinomycetes</taxon>
        <taxon>Pseudonocardiales</taxon>
        <taxon>Pseudonocardiaceae</taxon>
        <taxon>Amycolatopsis</taxon>
        <taxon>Amycolatopsis methanolica group</taxon>
    </lineage>
</organism>
<protein>
    <submittedName>
        <fullName evidence="3">Putative F420-dependent oxidoreductase</fullName>
    </submittedName>
</protein>
<evidence type="ECO:0000313" key="4">
    <source>
        <dbReference type="Proteomes" id="UP000274843"/>
    </source>
</evidence>
<dbReference type="EMBL" id="RKHY01000001">
    <property type="protein sequence ID" value="ROS43458.1"/>
    <property type="molecule type" value="Genomic_DNA"/>
</dbReference>
<dbReference type="AlphaFoldDB" id="A0A3N2H3G4"/>
<proteinExistence type="predicted"/>
<dbReference type="InterPro" id="IPR011251">
    <property type="entry name" value="Luciferase-like_dom"/>
</dbReference>
<dbReference type="SUPFAM" id="SSF51679">
    <property type="entry name" value="Bacterial luciferase-like"/>
    <property type="match status" value="1"/>
</dbReference>
<gene>
    <name evidence="3" type="ORF">EDD35_5872</name>
</gene>